<dbReference type="InterPro" id="IPR010730">
    <property type="entry name" value="HET"/>
</dbReference>
<gene>
    <name evidence="2" type="ORF">CC84DRAFT_1055019</name>
</gene>
<name>A0A177CC62_9PLEO</name>
<proteinExistence type="predicted"/>
<reference evidence="2 3" key="1">
    <citation type="submission" date="2016-05" db="EMBL/GenBank/DDBJ databases">
        <title>Comparative analysis of secretome profiles of manganese(II)-oxidizing ascomycete fungi.</title>
        <authorList>
            <consortium name="DOE Joint Genome Institute"/>
            <person name="Zeiner C.A."/>
            <person name="Purvine S.O."/>
            <person name="Zink E.M."/>
            <person name="Wu S."/>
            <person name="Pasa-Tolic L."/>
            <person name="Chaput D.L."/>
            <person name="Haridas S."/>
            <person name="Grigoriev I.V."/>
            <person name="Santelli C.M."/>
            <person name="Hansel C.M."/>
        </authorList>
    </citation>
    <scope>NUCLEOTIDE SEQUENCE [LARGE SCALE GENOMIC DNA]</scope>
    <source>
        <strain evidence="2 3">AP3s5-JAC2a</strain>
    </source>
</reference>
<evidence type="ECO:0000259" key="1">
    <source>
        <dbReference type="Pfam" id="PF06985"/>
    </source>
</evidence>
<dbReference type="PANTHER" id="PTHR33112">
    <property type="entry name" value="DOMAIN PROTEIN, PUTATIVE-RELATED"/>
    <property type="match status" value="1"/>
</dbReference>
<dbReference type="Proteomes" id="UP000077069">
    <property type="component" value="Unassembled WGS sequence"/>
</dbReference>
<dbReference type="InParanoid" id="A0A177CC62"/>
<protein>
    <submittedName>
        <fullName evidence="2">Heterokaryon incompatibility</fullName>
    </submittedName>
</protein>
<evidence type="ECO:0000313" key="2">
    <source>
        <dbReference type="EMBL" id="OAG05243.1"/>
    </source>
</evidence>
<feature type="non-terminal residue" evidence="2">
    <location>
        <position position="58"/>
    </location>
</feature>
<feature type="non-terminal residue" evidence="2">
    <location>
        <position position="1"/>
    </location>
</feature>
<dbReference type="RefSeq" id="XP_018035608.1">
    <property type="nucleotide sequence ID" value="XM_018173529.1"/>
</dbReference>
<feature type="domain" description="Heterokaryon incompatibility" evidence="1">
    <location>
        <begin position="1"/>
        <end position="57"/>
    </location>
</feature>
<keyword evidence="3" id="KW-1185">Reference proteome</keyword>
<evidence type="ECO:0000313" key="3">
    <source>
        <dbReference type="Proteomes" id="UP000077069"/>
    </source>
</evidence>
<dbReference type="AlphaFoldDB" id="A0A177CC62"/>
<accession>A0A177CC62</accession>
<dbReference type="PANTHER" id="PTHR33112:SF16">
    <property type="entry name" value="HETEROKARYON INCOMPATIBILITY DOMAIN-CONTAINING PROTEIN"/>
    <property type="match status" value="1"/>
</dbReference>
<sequence>LPRTINDAISVTEALSIYYLWIDALCIQQDAGEDKDTVIANMHNIYENSFITIAAASA</sequence>
<dbReference type="STRING" id="1460663.A0A177CC62"/>
<organism evidence="2 3">
    <name type="scientific">Paraphaeosphaeria sporulosa</name>
    <dbReference type="NCBI Taxonomy" id="1460663"/>
    <lineage>
        <taxon>Eukaryota</taxon>
        <taxon>Fungi</taxon>
        <taxon>Dikarya</taxon>
        <taxon>Ascomycota</taxon>
        <taxon>Pezizomycotina</taxon>
        <taxon>Dothideomycetes</taxon>
        <taxon>Pleosporomycetidae</taxon>
        <taxon>Pleosporales</taxon>
        <taxon>Massarineae</taxon>
        <taxon>Didymosphaeriaceae</taxon>
        <taxon>Paraphaeosphaeria</taxon>
    </lineage>
</organism>
<dbReference type="OrthoDB" id="2958217at2759"/>
<dbReference type="GeneID" id="28757015"/>
<dbReference type="EMBL" id="KV441553">
    <property type="protein sequence ID" value="OAG05243.1"/>
    <property type="molecule type" value="Genomic_DNA"/>
</dbReference>
<dbReference type="Pfam" id="PF06985">
    <property type="entry name" value="HET"/>
    <property type="match status" value="1"/>
</dbReference>